<dbReference type="InterPro" id="IPR019805">
    <property type="entry name" value="Heat_shock_protein_90_CS"/>
</dbReference>
<proteinExistence type="inferred from homology"/>
<dbReference type="Gene3D" id="3.30.230.80">
    <property type="match status" value="1"/>
</dbReference>
<organism evidence="7 8">
    <name type="scientific">Neorhizobium turbinariae</name>
    <dbReference type="NCBI Taxonomy" id="2937795"/>
    <lineage>
        <taxon>Bacteria</taxon>
        <taxon>Pseudomonadati</taxon>
        <taxon>Pseudomonadota</taxon>
        <taxon>Alphaproteobacteria</taxon>
        <taxon>Hyphomicrobiales</taxon>
        <taxon>Rhizobiaceae</taxon>
        <taxon>Rhizobium/Agrobacterium group</taxon>
        <taxon>Neorhizobium</taxon>
    </lineage>
</organism>
<name>A0ABT0IPH1_9HYPH</name>
<dbReference type="RefSeq" id="WP_248682437.1">
    <property type="nucleotide sequence ID" value="NZ_JALPRY010000008.1"/>
</dbReference>
<keyword evidence="3 5" id="KW-0067">ATP-binding</keyword>
<evidence type="ECO:0000256" key="3">
    <source>
        <dbReference type="ARBA" id="ARBA00022840"/>
    </source>
</evidence>
<dbReference type="Pfam" id="PF00183">
    <property type="entry name" value="HSP90"/>
    <property type="match status" value="1"/>
</dbReference>
<dbReference type="InterPro" id="IPR003594">
    <property type="entry name" value="HATPase_dom"/>
</dbReference>
<feature type="region of interest" description="B" evidence="5">
    <location>
        <begin position="338"/>
        <end position="553"/>
    </location>
</feature>
<keyword evidence="5" id="KW-0346">Stress response</keyword>
<dbReference type="HAMAP" id="MF_00505">
    <property type="entry name" value="HSP90"/>
    <property type="match status" value="1"/>
</dbReference>
<feature type="region of interest" description="A; substrate-binding" evidence="5">
    <location>
        <begin position="1"/>
        <end position="337"/>
    </location>
</feature>
<dbReference type="CDD" id="cd16927">
    <property type="entry name" value="HATPase_Hsp90-like"/>
    <property type="match status" value="1"/>
</dbReference>
<dbReference type="PROSITE" id="PS00298">
    <property type="entry name" value="HSP90"/>
    <property type="match status" value="1"/>
</dbReference>
<keyword evidence="5" id="KW-0963">Cytoplasm</keyword>
<dbReference type="PIRSF" id="PIRSF002583">
    <property type="entry name" value="Hsp90"/>
    <property type="match status" value="1"/>
</dbReference>
<evidence type="ECO:0000313" key="8">
    <source>
        <dbReference type="Proteomes" id="UP001202827"/>
    </source>
</evidence>
<dbReference type="Pfam" id="PF13589">
    <property type="entry name" value="HATPase_c_3"/>
    <property type="match status" value="1"/>
</dbReference>
<comment type="subunit">
    <text evidence="5">Homodimer.</text>
</comment>
<keyword evidence="8" id="KW-1185">Reference proteome</keyword>
<gene>
    <name evidence="5 7" type="primary">htpG</name>
    <name evidence="7" type="ORF">M0654_06960</name>
</gene>
<dbReference type="NCBIfam" id="NF003555">
    <property type="entry name" value="PRK05218.1"/>
    <property type="match status" value="1"/>
</dbReference>
<evidence type="ECO:0000259" key="6">
    <source>
        <dbReference type="SMART" id="SM00387"/>
    </source>
</evidence>
<evidence type="ECO:0000256" key="1">
    <source>
        <dbReference type="ARBA" id="ARBA00008239"/>
    </source>
</evidence>
<dbReference type="InterPro" id="IPR001404">
    <property type="entry name" value="Hsp90_fam"/>
</dbReference>
<evidence type="ECO:0000256" key="5">
    <source>
        <dbReference type="HAMAP-Rule" id="MF_00505"/>
    </source>
</evidence>
<dbReference type="SUPFAM" id="SSF55874">
    <property type="entry name" value="ATPase domain of HSP90 chaperone/DNA topoisomerase II/histidine kinase"/>
    <property type="match status" value="1"/>
</dbReference>
<keyword evidence="2 5" id="KW-0547">Nucleotide-binding</keyword>
<dbReference type="Gene3D" id="3.40.50.11260">
    <property type="match status" value="1"/>
</dbReference>
<dbReference type="Gene3D" id="1.20.120.790">
    <property type="entry name" value="Heat shock protein 90, C-terminal domain"/>
    <property type="match status" value="1"/>
</dbReference>
<dbReference type="InterPro" id="IPR037196">
    <property type="entry name" value="HSP90_C"/>
</dbReference>
<dbReference type="Proteomes" id="UP001202827">
    <property type="component" value="Unassembled WGS sequence"/>
</dbReference>
<dbReference type="InterPro" id="IPR020568">
    <property type="entry name" value="Ribosomal_Su5_D2-typ_SF"/>
</dbReference>
<comment type="function">
    <text evidence="5">Molecular chaperone. Has ATPase activity.</text>
</comment>
<keyword evidence="4 5" id="KW-0143">Chaperone</keyword>
<sequence>MTTMTQEHAAEQHSFEADVSRLLHMMVHSVYSDKDVFLRELISNAADACEKLRYEAISQPGLAADGAPSRILISLDEDKRTLTVEDNGIGMSREELVDALGTIARSGTRAFMERLEAAKANDKAELIGQFGVGFYSSFMVADRVDVVSRPAGQDQAWKWSSDGKGNYTISPVDPADAPARGTRVTLQLMEDAKSYTGKWAVERIIREQSGHVPVPIELVEKAGAEPAKVTDGVALWTKSRSDITKEEYNDFYRGVSGQYDEPLLNVHFRAEGRHEYTALAFVPGSLPFDLFDVERHGRMKLYVKRVFITDDADLLPRYLRFMRGIVDTADLPLNISREMIQESPILAAIRKGVTSRILTALEKQAEGDTENFEKIWELFGAILKEGIYDDFERRTQLLKLARFKTTASGEGHRSLADYVKDMKEGQSAIYYIAGTSLEQLNASPQLEGFRARGIEVLLLTDPVDSFWAPNVQDFEGKSFKSITQGLSDLDKVAGGENKEDRTAKPSDEVNAFVEFARETLKEEVAEVRVSSRLTESAVCLVASEQGPDRQLEKILQGAGRLSTASKPVLEINPQSKLIAGLASISETSAKEDAVWLLLDEARILDGDKPAHPRAFADRLSRLFEAAFPAKA</sequence>
<dbReference type="Gene3D" id="3.30.565.10">
    <property type="entry name" value="Histidine kinase-like ATPase, C-terminal domain"/>
    <property type="match status" value="1"/>
</dbReference>
<reference evidence="7 8" key="1">
    <citation type="submission" date="2022-04" db="EMBL/GenBank/DDBJ databases">
        <title>Rhizobium coralii sp. nov., isolated from coral Turbinaria peltata.</title>
        <authorList>
            <person name="Sun H."/>
        </authorList>
    </citation>
    <scope>NUCLEOTIDE SEQUENCE [LARGE SCALE GENOMIC DNA]</scope>
    <source>
        <strain evidence="7 8">NTR19</strain>
    </source>
</reference>
<dbReference type="SMART" id="SM00387">
    <property type="entry name" value="HATPase_c"/>
    <property type="match status" value="1"/>
</dbReference>
<dbReference type="PRINTS" id="PR00775">
    <property type="entry name" value="HEATSHOCK90"/>
</dbReference>
<protein>
    <recommendedName>
        <fullName evidence="5">Chaperone protein HtpG</fullName>
    </recommendedName>
    <alternativeName>
        <fullName evidence="5">Heat shock protein HtpG</fullName>
    </alternativeName>
    <alternativeName>
        <fullName evidence="5">High temperature protein G</fullName>
    </alternativeName>
</protein>
<feature type="domain" description="Histidine kinase/HSP90-like ATPase" evidence="6">
    <location>
        <begin position="33"/>
        <end position="192"/>
    </location>
</feature>
<comment type="caution">
    <text evidence="7">The sequence shown here is derived from an EMBL/GenBank/DDBJ whole genome shotgun (WGS) entry which is preliminary data.</text>
</comment>
<dbReference type="InterPro" id="IPR020575">
    <property type="entry name" value="Hsp90_N"/>
</dbReference>
<dbReference type="SUPFAM" id="SSF110942">
    <property type="entry name" value="HSP90 C-terminal domain"/>
    <property type="match status" value="1"/>
</dbReference>
<evidence type="ECO:0000256" key="2">
    <source>
        <dbReference type="ARBA" id="ARBA00022741"/>
    </source>
</evidence>
<feature type="region of interest" description="C" evidence="5">
    <location>
        <begin position="554"/>
        <end position="631"/>
    </location>
</feature>
<accession>A0ABT0IPH1</accession>
<evidence type="ECO:0000256" key="4">
    <source>
        <dbReference type="ARBA" id="ARBA00023186"/>
    </source>
</evidence>
<comment type="similarity">
    <text evidence="1 5">Belongs to the heat shock protein 90 family.</text>
</comment>
<dbReference type="SUPFAM" id="SSF54211">
    <property type="entry name" value="Ribosomal protein S5 domain 2-like"/>
    <property type="match status" value="1"/>
</dbReference>
<dbReference type="EMBL" id="JALPRY010000008">
    <property type="protein sequence ID" value="MCK8779724.1"/>
    <property type="molecule type" value="Genomic_DNA"/>
</dbReference>
<dbReference type="InterPro" id="IPR036890">
    <property type="entry name" value="HATPase_C_sf"/>
</dbReference>
<evidence type="ECO:0000313" key="7">
    <source>
        <dbReference type="EMBL" id="MCK8779724.1"/>
    </source>
</evidence>
<comment type="subcellular location">
    <subcellularLocation>
        <location evidence="5">Cytoplasm</location>
    </subcellularLocation>
</comment>
<dbReference type="PANTHER" id="PTHR11528">
    <property type="entry name" value="HEAT SHOCK PROTEIN 90 FAMILY MEMBER"/>
    <property type="match status" value="1"/>
</dbReference>